<dbReference type="Proteomes" id="UP001320148">
    <property type="component" value="Chromosome"/>
</dbReference>
<name>A0ABM7PGH7_9BACT</name>
<accession>A0ABM7PGH7</accession>
<sequence>MKACSRMLTPRSSGSHSLTGFAREECFGDTTFIFILSRKKKWLSDVDAKCTSLQHLYRVRHMGY</sequence>
<reference evidence="1 2" key="1">
    <citation type="submission" date="2021-02" db="EMBL/GenBank/DDBJ databases">
        <title>Complete genome of Desulfoluna sp. strain ASN36.</title>
        <authorList>
            <person name="Takahashi A."/>
            <person name="Kojima H."/>
            <person name="Fukui M."/>
        </authorList>
    </citation>
    <scope>NUCLEOTIDE SEQUENCE [LARGE SCALE GENOMIC DNA]</scope>
    <source>
        <strain evidence="1 2">ASN36</strain>
    </source>
</reference>
<proteinExistence type="predicted"/>
<dbReference type="EMBL" id="AP024488">
    <property type="protein sequence ID" value="BCS96171.1"/>
    <property type="molecule type" value="Genomic_DNA"/>
</dbReference>
<evidence type="ECO:0000313" key="2">
    <source>
        <dbReference type="Proteomes" id="UP001320148"/>
    </source>
</evidence>
<keyword evidence="2" id="KW-1185">Reference proteome</keyword>
<gene>
    <name evidence="1" type="ORF">DSLASN_18030</name>
</gene>
<protein>
    <submittedName>
        <fullName evidence="1">Uncharacterized protein</fullName>
    </submittedName>
</protein>
<evidence type="ECO:0000313" key="1">
    <source>
        <dbReference type="EMBL" id="BCS96171.1"/>
    </source>
</evidence>
<organism evidence="1 2">
    <name type="scientific">Desulfoluna limicola</name>
    <dbReference type="NCBI Taxonomy" id="2810562"/>
    <lineage>
        <taxon>Bacteria</taxon>
        <taxon>Pseudomonadati</taxon>
        <taxon>Thermodesulfobacteriota</taxon>
        <taxon>Desulfobacteria</taxon>
        <taxon>Desulfobacterales</taxon>
        <taxon>Desulfolunaceae</taxon>
        <taxon>Desulfoluna</taxon>
    </lineage>
</organism>